<keyword evidence="3" id="KW-1185">Reference proteome</keyword>
<keyword evidence="1" id="KW-0175">Coiled coil</keyword>
<protein>
    <submittedName>
        <fullName evidence="2">Uncharacterized protein</fullName>
    </submittedName>
</protein>
<proteinExistence type="predicted"/>
<dbReference type="AlphaFoldDB" id="A0AAN8T1M2"/>
<organism evidence="2 3">
    <name type="scientific">Solanum bulbocastanum</name>
    <name type="common">Wild potato</name>
    <dbReference type="NCBI Taxonomy" id="147425"/>
    <lineage>
        <taxon>Eukaryota</taxon>
        <taxon>Viridiplantae</taxon>
        <taxon>Streptophyta</taxon>
        <taxon>Embryophyta</taxon>
        <taxon>Tracheophyta</taxon>
        <taxon>Spermatophyta</taxon>
        <taxon>Magnoliopsida</taxon>
        <taxon>eudicotyledons</taxon>
        <taxon>Gunneridae</taxon>
        <taxon>Pentapetalae</taxon>
        <taxon>asterids</taxon>
        <taxon>lamiids</taxon>
        <taxon>Solanales</taxon>
        <taxon>Solanaceae</taxon>
        <taxon>Solanoideae</taxon>
        <taxon>Solaneae</taxon>
        <taxon>Solanum</taxon>
    </lineage>
</organism>
<dbReference type="Proteomes" id="UP001371456">
    <property type="component" value="Unassembled WGS sequence"/>
</dbReference>
<evidence type="ECO:0000256" key="1">
    <source>
        <dbReference type="SAM" id="Coils"/>
    </source>
</evidence>
<dbReference type="EMBL" id="JBANQN010000010">
    <property type="protein sequence ID" value="KAK6777904.1"/>
    <property type="molecule type" value="Genomic_DNA"/>
</dbReference>
<sequence length="179" mass="20223">MEPGSLNSSSNVVEEIRNEIDKERIRKDIIVKEVARKQMLEFEVQRAMGMGVFDVSRHDMDHFSEVPFRHHVVEPIISTVNQSPKVEILQVKPPGIRGLLLGQNKPKGKEITVLSRKDNNVLNREDLNQMQPMEVTNYGSHENEFGGGRDNVGEDNYVGITTISKYALSMASKKNDMSS</sequence>
<accession>A0AAN8T1M2</accession>
<evidence type="ECO:0000313" key="2">
    <source>
        <dbReference type="EMBL" id="KAK6777904.1"/>
    </source>
</evidence>
<evidence type="ECO:0000313" key="3">
    <source>
        <dbReference type="Proteomes" id="UP001371456"/>
    </source>
</evidence>
<gene>
    <name evidence="2" type="ORF">RDI58_024622</name>
</gene>
<feature type="coiled-coil region" evidence="1">
    <location>
        <begin position="6"/>
        <end position="33"/>
    </location>
</feature>
<name>A0AAN8T1M2_SOLBU</name>
<comment type="caution">
    <text evidence="2">The sequence shown here is derived from an EMBL/GenBank/DDBJ whole genome shotgun (WGS) entry which is preliminary data.</text>
</comment>
<reference evidence="2 3" key="1">
    <citation type="submission" date="2024-02" db="EMBL/GenBank/DDBJ databases">
        <title>de novo genome assembly of Solanum bulbocastanum strain 11H21.</title>
        <authorList>
            <person name="Hosaka A.J."/>
        </authorList>
    </citation>
    <scope>NUCLEOTIDE SEQUENCE [LARGE SCALE GENOMIC DNA]</scope>
    <source>
        <tissue evidence="2">Young leaves</tissue>
    </source>
</reference>